<evidence type="ECO:0000313" key="5">
    <source>
        <dbReference type="Ensembl" id="ENSAMXP00000028294.1"/>
    </source>
</evidence>
<feature type="compositionally biased region" description="Low complexity" evidence="3">
    <location>
        <begin position="239"/>
        <end position="249"/>
    </location>
</feature>
<dbReference type="SMART" id="SM00210">
    <property type="entry name" value="TSPN"/>
    <property type="match status" value="1"/>
</dbReference>
<feature type="compositionally biased region" description="Pro residues" evidence="3">
    <location>
        <begin position="250"/>
        <end position="259"/>
    </location>
</feature>
<dbReference type="SUPFAM" id="SSF49899">
    <property type="entry name" value="Concanavalin A-like lectins/glucanases"/>
    <property type="match status" value="1"/>
</dbReference>
<feature type="region of interest" description="Disordered" evidence="3">
    <location>
        <begin position="215"/>
        <end position="277"/>
    </location>
</feature>
<dbReference type="Bgee" id="ENSAMXG00000039920">
    <property type="expression patterns" value="Expressed in bone element and 7 other cell types or tissues"/>
</dbReference>
<organism evidence="5 6">
    <name type="scientific">Astyanax mexicanus</name>
    <name type="common">Blind cave fish</name>
    <name type="synonym">Astyanax fasciatus mexicanus</name>
    <dbReference type="NCBI Taxonomy" id="7994"/>
    <lineage>
        <taxon>Eukaryota</taxon>
        <taxon>Metazoa</taxon>
        <taxon>Chordata</taxon>
        <taxon>Craniata</taxon>
        <taxon>Vertebrata</taxon>
        <taxon>Euteleostomi</taxon>
        <taxon>Actinopterygii</taxon>
        <taxon>Neopterygii</taxon>
        <taxon>Teleostei</taxon>
        <taxon>Ostariophysi</taxon>
        <taxon>Characiformes</taxon>
        <taxon>Characoidei</taxon>
        <taxon>Acestrorhamphidae</taxon>
        <taxon>Acestrorhamphinae</taxon>
        <taxon>Astyanax</taxon>
    </lineage>
</organism>
<dbReference type="Gene3D" id="2.60.120.200">
    <property type="match status" value="1"/>
</dbReference>
<evidence type="ECO:0000259" key="4">
    <source>
        <dbReference type="SMART" id="SM00210"/>
    </source>
</evidence>
<accession>A0A3B1IGC0</accession>
<dbReference type="InterPro" id="IPR013320">
    <property type="entry name" value="ConA-like_dom_sf"/>
</dbReference>
<evidence type="ECO:0000256" key="2">
    <source>
        <dbReference type="ARBA" id="ARBA00022737"/>
    </source>
</evidence>
<dbReference type="InParanoid" id="A0A3B1IGC0"/>
<reference evidence="6" key="2">
    <citation type="journal article" date="2014" name="Nat. Commun.">
        <title>The cavefish genome reveals candidate genes for eye loss.</title>
        <authorList>
            <person name="McGaugh S.E."/>
            <person name="Gross J.B."/>
            <person name="Aken B."/>
            <person name="Blin M."/>
            <person name="Borowsky R."/>
            <person name="Chalopin D."/>
            <person name="Hinaux H."/>
            <person name="Jeffery W.R."/>
            <person name="Keene A."/>
            <person name="Ma L."/>
            <person name="Minx P."/>
            <person name="Murphy D."/>
            <person name="O'Quin K.E."/>
            <person name="Retaux S."/>
            <person name="Rohner N."/>
            <person name="Searle S.M."/>
            <person name="Stahl B.A."/>
            <person name="Tabin C."/>
            <person name="Volff J.N."/>
            <person name="Yoshizawa M."/>
            <person name="Warren W.C."/>
        </authorList>
    </citation>
    <scope>NUCLEOTIDE SEQUENCE [LARGE SCALE GENOMIC DNA]</scope>
    <source>
        <strain evidence="6">female</strain>
    </source>
</reference>
<reference evidence="6" key="1">
    <citation type="submission" date="2013-03" db="EMBL/GenBank/DDBJ databases">
        <authorList>
            <person name="Jeffery W."/>
            <person name="Warren W."/>
            <person name="Wilson R.K."/>
        </authorList>
    </citation>
    <scope>NUCLEOTIDE SEQUENCE</scope>
    <source>
        <strain evidence="6">female</strain>
    </source>
</reference>
<name>A0A3B1IGC0_ASTMX</name>
<evidence type="ECO:0000256" key="3">
    <source>
        <dbReference type="SAM" id="MobiDB-lite"/>
    </source>
</evidence>
<evidence type="ECO:0000256" key="1">
    <source>
        <dbReference type="ARBA" id="ARBA00022729"/>
    </source>
</evidence>
<feature type="domain" description="Thrombospondin-like N-terminal" evidence="4">
    <location>
        <begin position="12"/>
        <end position="194"/>
    </location>
</feature>
<evidence type="ECO:0000313" key="6">
    <source>
        <dbReference type="Proteomes" id="UP000018467"/>
    </source>
</evidence>
<proteinExistence type="predicted"/>
<reference evidence="5" key="3">
    <citation type="submission" date="2025-08" db="UniProtKB">
        <authorList>
            <consortium name="Ensembl"/>
        </authorList>
    </citation>
    <scope>IDENTIFICATION</scope>
</reference>
<dbReference type="GeneTree" id="ENSGT00940000167622"/>
<keyword evidence="2" id="KW-0677">Repeat</keyword>
<sequence>MRFLNLCMCVLDVDVLQRLSLRVEQGSRTIPFGVISLRSGVILTPRARVTTATRSVLPPDAAWNATLVLSVRSHRVNSAFLFSVFSGTRIQLGLEISPGTLTLYSGLQNSVSFPYDLHDGRWHNLAIVLAGQTVTLLPACNHSDSRGASKELLLPPPARLDPRGTFRLGGSSALLPGVAPFEGAICQFDIVPTARAQANYCNAIRRQCRENDTYRPAPPPVLLPLQHHHTSSTSAPNLPSNRTFTTVPTTPSPPLPPSPSFLREGHLQSKVRGQVQK</sequence>
<keyword evidence="6" id="KW-1185">Reference proteome</keyword>
<dbReference type="Proteomes" id="UP000018467">
    <property type="component" value="Unassembled WGS sequence"/>
</dbReference>
<keyword evidence="1" id="KW-0732">Signal</keyword>
<dbReference type="STRING" id="7994.ENSAMXP00000028294"/>
<dbReference type="AlphaFoldDB" id="A0A3B1IGC0"/>
<dbReference type="Ensembl" id="ENSAMXT00000041684.1">
    <property type="protein sequence ID" value="ENSAMXP00000028294.1"/>
    <property type="gene ID" value="ENSAMXG00000039920.1"/>
</dbReference>
<reference evidence="5" key="4">
    <citation type="submission" date="2025-09" db="UniProtKB">
        <authorList>
            <consortium name="Ensembl"/>
        </authorList>
    </citation>
    <scope>IDENTIFICATION</scope>
</reference>
<dbReference type="InterPro" id="IPR048287">
    <property type="entry name" value="TSPN-like_N"/>
</dbReference>
<protein>
    <recommendedName>
        <fullName evidence="4">Thrombospondin-like N-terminal domain-containing protein</fullName>
    </recommendedName>
</protein>